<dbReference type="Pfam" id="PF00201">
    <property type="entry name" value="UDPGT"/>
    <property type="match status" value="1"/>
</dbReference>
<dbReference type="Gramene" id="TraesCLE_scaffold_040702_01G000200.1">
    <property type="protein sequence ID" value="TraesCLE_scaffold_040702_01G000200.1"/>
    <property type="gene ID" value="TraesCLE_scaffold_040702_01G000200"/>
</dbReference>
<dbReference type="PROSITE" id="PS00375">
    <property type="entry name" value="UDPGT"/>
    <property type="match status" value="1"/>
</dbReference>
<dbReference type="SMR" id="A0A3B6QMF6"/>
<dbReference type="PANTHER" id="PTHR11926:SF1556">
    <property type="entry name" value="GLYCOSYLTRANSFERASE"/>
    <property type="match status" value="1"/>
</dbReference>
<dbReference type="STRING" id="4565.A0A3B6QMF6"/>
<evidence type="ECO:0000313" key="6">
    <source>
        <dbReference type="EnsemblPlants" id="TraesCS6D02G323800.1"/>
    </source>
</evidence>
<evidence type="ECO:0000256" key="2">
    <source>
        <dbReference type="ARBA" id="ARBA00022679"/>
    </source>
</evidence>
<dbReference type="OrthoDB" id="5835829at2759"/>
<dbReference type="Gramene" id="TraesCS6D03G0756300.1">
    <property type="protein sequence ID" value="TraesCS6D03G0756300.1.CDS"/>
    <property type="gene ID" value="TraesCS6D03G0756300"/>
</dbReference>
<dbReference type="AlphaFoldDB" id="A0A3B6QMF6"/>
<keyword evidence="5" id="KW-1133">Transmembrane helix</keyword>
<dbReference type="Gene3D" id="3.40.50.2000">
    <property type="entry name" value="Glycogen Phosphorylase B"/>
    <property type="match status" value="2"/>
</dbReference>
<evidence type="ECO:0000256" key="5">
    <source>
        <dbReference type="SAM" id="Phobius"/>
    </source>
</evidence>
<evidence type="ECO:0000313" key="7">
    <source>
        <dbReference type="Proteomes" id="UP000019116"/>
    </source>
</evidence>
<keyword evidence="7" id="KW-1185">Reference proteome</keyword>
<dbReference type="PANTHER" id="PTHR11926">
    <property type="entry name" value="GLUCOSYL/GLUCURONOSYL TRANSFERASES"/>
    <property type="match status" value="1"/>
</dbReference>
<protein>
    <recommendedName>
        <fullName evidence="4">Glycosyltransferase</fullName>
        <ecNumber evidence="4">2.4.1.-</ecNumber>
    </recommendedName>
</protein>
<dbReference type="Proteomes" id="UP000019116">
    <property type="component" value="Chromosome 6D"/>
</dbReference>
<keyword evidence="3" id="KW-0328">Glycosyltransferase</keyword>
<dbReference type="Gramene" id="TraesCAD_scaffold_055358_01G000200.1">
    <property type="protein sequence ID" value="TraesCAD_scaffold_055358_01G000200.1"/>
    <property type="gene ID" value="TraesCAD_scaffold_055358_01G000200"/>
</dbReference>
<dbReference type="InterPro" id="IPR035595">
    <property type="entry name" value="UDP_glycos_trans_CS"/>
</dbReference>
<proteinExistence type="inferred from homology"/>
<evidence type="ECO:0000256" key="3">
    <source>
        <dbReference type="RuleBase" id="RU003718"/>
    </source>
</evidence>
<dbReference type="GO" id="GO:0080043">
    <property type="term" value="F:quercetin 3-O-glucosyltransferase activity"/>
    <property type="evidence" value="ECO:0000318"/>
    <property type="project" value="GO_Central"/>
</dbReference>
<dbReference type="CDD" id="cd03784">
    <property type="entry name" value="GT1_Gtf-like"/>
    <property type="match status" value="1"/>
</dbReference>
<dbReference type="OMA" id="CTIESSY"/>
<dbReference type="InterPro" id="IPR002213">
    <property type="entry name" value="UDP_glucos_trans"/>
</dbReference>
<keyword evidence="5" id="KW-0812">Transmembrane</keyword>
<reference evidence="6" key="2">
    <citation type="submission" date="2018-10" db="UniProtKB">
        <authorList>
            <consortium name="EnsemblPlants"/>
        </authorList>
    </citation>
    <scope>IDENTIFICATION</scope>
</reference>
<evidence type="ECO:0000256" key="4">
    <source>
        <dbReference type="RuleBase" id="RU362057"/>
    </source>
</evidence>
<name>A0A3B6QMF6_WHEAT</name>
<sequence length="466" mass="50668">MAESDHSIHVLLVSYPAQGHINPLLQLAKRLAGHRGIRCTLAVTRSVLGNSGGPSQAGATFLARLESVGSSTLDELLRSEAEQGRPVHAVVYDAFLLWAPRVARRHGAKCAAFFTQACAVNVVYAHAWAGLVKLPVDKENAPAKLPGLPTPLSPADFPSFLTDPGSSPAYLHLLLQQCEGLEEAEYLASRWGAKAVGPSIPSAYLDSRMADDTSYGFHLHAPMAAESKAWLDDRPARSVVYVSFGSLATPDRAQVAQVAEGLYTSGHPFLWVVRASETWKLPEGFVDKVKSKGRGLFVTWSPQLEVLAHPAVGCFVTHCGWNSTVEALSIGVPMVAVPQWSDQPTNAKYVQDVWHVGVHVKGAVTKEELARCVKEVMDDTKGYKTNAASWSHTAKKAMSEDGSSDRNIADFLSKLGRLPSICVFFFCTMPYHAFCAFLPGLSYVSYFMLIISWTQLLGFEVKQLAL</sequence>
<dbReference type="Gramene" id="TraesROB_scaffold_023572_01G000200.1">
    <property type="protein sequence ID" value="TraesROB_scaffold_023572_01G000200.1"/>
    <property type="gene ID" value="TraesROB_scaffold_023572_01G000200"/>
</dbReference>
<keyword evidence="2 3" id="KW-0808">Transferase</keyword>
<dbReference type="FunFam" id="3.40.50.2000:FF:000237">
    <property type="entry name" value="Glycosyltransferase"/>
    <property type="match status" value="1"/>
</dbReference>
<dbReference type="EnsemblPlants" id="TraesCS6D02G323800.1">
    <property type="protein sequence ID" value="TraesCS6D02G323800.1"/>
    <property type="gene ID" value="TraesCS6D02G323800"/>
</dbReference>
<accession>A0A3B6QMF6</accession>
<reference evidence="6" key="1">
    <citation type="submission" date="2018-08" db="EMBL/GenBank/DDBJ databases">
        <authorList>
            <person name="Rossello M."/>
        </authorList>
    </citation>
    <scope>NUCLEOTIDE SEQUENCE [LARGE SCALE GENOMIC DNA]</scope>
    <source>
        <strain evidence="6">cv. Chinese Spring</strain>
    </source>
</reference>
<feature type="transmembrane region" description="Helical" evidence="5">
    <location>
        <begin position="431"/>
        <end position="453"/>
    </location>
</feature>
<keyword evidence="5" id="KW-0472">Membrane</keyword>
<dbReference type="Gramene" id="TraesCS6D02G323800.1">
    <property type="protein sequence ID" value="TraesCS6D02G323800.1"/>
    <property type="gene ID" value="TraesCS6D02G323800"/>
</dbReference>
<evidence type="ECO:0000256" key="1">
    <source>
        <dbReference type="ARBA" id="ARBA00009995"/>
    </source>
</evidence>
<dbReference type="Gramene" id="TraesWEE_scaffold_027415_01G000200.1">
    <property type="protein sequence ID" value="TraesWEE_scaffold_027415_01G000200.1"/>
    <property type="gene ID" value="TraesWEE_scaffold_027415_01G000200"/>
</dbReference>
<dbReference type="GO" id="GO:0080044">
    <property type="term" value="F:quercetin 7-O-glucosyltransferase activity"/>
    <property type="evidence" value="ECO:0000318"/>
    <property type="project" value="GO_Central"/>
</dbReference>
<dbReference type="SUPFAM" id="SSF53756">
    <property type="entry name" value="UDP-Glycosyltransferase/glycogen phosphorylase"/>
    <property type="match status" value="1"/>
</dbReference>
<comment type="similarity">
    <text evidence="1 3">Belongs to the UDP-glycosyltransferase family.</text>
</comment>
<organism evidence="6">
    <name type="scientific">Triticum aestivum</name>
    <name type="common">Wheat</name>
    <dbReference type="NCBI Taxonomy" id="4565"/>
    <lineage>
        <taxon>Eukaryota</taxon>
        <taxon>Viridiplantae</taxon>
        <taxon>Streptophyta</taxon>
        <taxon>Embryophyta</taxon>
        <taxon>Tracheophyta</taxon>
        <taxon>Spermatophyta</taxon>
        <taxon>Magnoliopsida</taxon>
        <taxon>Liliopsida</taxon>
        <taxon>Poales</taxon>
        <taxon>Poaceae</taxon>
        <taxon>BOP clade</taxon>
        <taxon>Pooideae</taxon>
        <taxon>Triticodae</taxon>
        <taxon>Triticeae</taxon>
        <taxon>Triticinae</taxon>
        <taxon>Triticum</taxon>
    </lineage>
</organism>
<dbReference type="EC" id="2.4.1.-" evidence="4"/>
<dbReference type="GO" id="GO:0005737">
    <property type="term" value="C:cytoplasm"/>
    <property type="evidence" value="ECO:0000318"/>
    <property type="project" value="GO_Central"/>
</dbReference>